<dbReference type="InterPro" id="IPR036779">
    <property type="entry name" value="LysM_dom_sf"/>
</dbReference>
<keyword evidence="1" id="KW-1133">Transmembrane helix</keyword>
<evidence type="ECO:0000313" key="2">
    <source>
        <dbReference type="EMBL" id="NYJ73991.1"/>
    </source>
</evidence>
<protein>
    <recommendedName>
        <fullName evidence="4">LysM domain-containing protein</fullName>
    </recommendedName>
</protein>
<dbReference type="InterPro" id="IPR018392">
    <property type="entry name" value="LysM"/>
</dbReference>
<evidence type="ECO:0000313" key="3">
    <source>
        <dbReference type="Proteomes" id="UP000571817"/>
    </source>
</evidence>
<dbReference type="AlphaFoldDB" id="A0A853DGK6"/>
<organism evidence="2 3">
    <name type="scientific">Allobranchiibius huperziae</name>
    <dbReference type="NCBI Taxonomy" id="1874116"/>
    <lineage>
        <taxon>Bacteria</taxon>
        <taxon>Bacillati</taxon>
        <taxon>Actinomycetota</taxon>
        <taxon>Actinomycetes</taxon>
        <taxon>Micrococcales</taxon>
        <taxon>Dermacoccaceae</taxon>
        <taxon>Allobranchiibius</taxon>
    </lineage>
</organism>
<keyword evidence="3" id="KW-1185">Reference proteome</keyword>
<gene>
    <name evidence="2" type="ORF">HNR15_000954</name>
</gene>
<dbReference type="EMBL" id="JACCFW010000001">
    <property type="protein sequence ID" value="NYJ73991.1"/>
    <property type="molecule type" value="Genomic_DNA"/>
</dbReference>
<name>A0A853DGK6_9MICO</name>
<dbReference type="RefSeq" id="WP_218883547.1">
    <property type="nucleotide sequence ID" value="NZ_JACCFW010000001.1"/>
</dbReference>
<evidence type="ECO:0000256" key="1">
    <source>
        <dbReference type="SAM" id="Phobius"/>
    </source>
</evidence>
<comment type="caution">
    <text evidence="2">The sequence shown here is derived from an EMBL/GenBank/DDBJ whole genome shotgun (WGS) entry which is preliminary data.</text>
</comment>
<keyword evidence="1" id="KW-0472">Membrane</keyword>
<proteinExistence type="predicted"/>
<reference evidence="2 3" key="1">
    <citation type="submission" date="2020-07" db="EMBL/GenBank/DDBJ databases">
        <title>Sequencing the genomes of 1000 actinobacteria strains.</title>
        <authorList>
            <person name="Klenk H.-P."/>
        </authorList>
    </citation>
    <scope>NUCLEOTIDE SEQUENCE [LARGE SCALE GENOMIC DNA]</scope>
    <source>
        <strain evidence="2 3">DSM 29531</strain>
    </source>
</reference>
<dbReference type="Proteomes" id="UP000571817">
    <property type="component" value="Unassembled WGS sequence"/>
</dbReference>
<evidence type="ECO:0008006" key="4">
    <source>
        <dbReference type="Google" id="ProtNLM"/>
    </source>
</evidence>
<keyword evidence="1" id="KW-0812">Transmembrane</keyword>
<sequence length="260" mass="27018">MTTSDGIASNLRPGRAGALGAGAVAMLLVAAWWSVRSVTAVYADLDRRATISTVDAVPLVIRGALVLALLWAILVVLAGLRVVRSTPRELPGGLVGRVALVLLAATMTTTLAGRPAGAQAATLRSVDAVVHAPVPGFGSAVPRSRAEMDDCAPVPGWTAPAPSPTRARGAESAPLVTGCAGSAHDGTEVVVRRGDSLWSLVGRELRTDDPAAIAAEWPRWYTHNRQLIGPDPDLLQVGQILHRPEASVLMNTPAPQGDPR</sequence>
<dbReference type="CDD" id="cd00118">
    <property type="entry name" value="LysM"/>
    <property type="match status" value="1"/>
</dbReference>
<accession>A0A853DGK6</accession>
<feature type="transmembrane region" description="Helical" evidence="1">
    <location>
        <begin position="94"/>
        <end position="113"/>
    </location>
</feature>
<feature type="transmembrane region" description="Helical" evidence="1">
    <location>
        <begin position="59"/>
        <end position="82"/>
    </location>
</feature>
<feature type="transmembrane region" description="Helical" evidence="1">
    <location>
        <begin position="16"/>
        <end position="35"/>
    </location>
</feature>
<dbReference type="Gene3D" id="3.10.350.10">
    <property type="entry name" value="LysM domain"/>
    <property type="match status" value="1"/>
</dbReference>